<sequence>MPLPERPLFDPSDDDATVPGLPVRFGISALVMAGMVLLAVVLVSVGWWGARQVLLDMAERSAEDAGRIMTERSRRIIDPAVATLRQLAFDPITQATQLDERLTRIAAFSIDLVANPLVSAVYVGYPNGDFLLVRSLRGADQRAFFSAPAASNFLVQSIVRDADGTQHGQYRFYDAELKLLALRDEADYLFDPRTRPWYATADRSLIPSISAPYVFFTTRQIGISLSQRARDGEAVVAIDMTLDDLAASLGNLRLTPNSELALVDEHQRVIAYSDMARVLEQEGERFRFRSLKDLEVPSLSQLSARALAGDTSALYSVNGREWLGLSLPFDVIDGHALRLLIAAPGDELLGQLDRNRKTLVLVAFLVVLAFLPLGWWAGRAIGRSMERLAVRAGRMSRFDFRTQDRRRSTLREINMLTDMVDHVSLTVEAFLDISAILSTETHVEEMLQQVLEKFVQATRCDGGAVYLWQREDGQMQRAAAYGQQCGLTDSMAYDAQGTGAGAADTIAARATDDGRMRVELDLRGRNGSLEGLLVLMHAHDSVHEDPRFLAFARRLSGMLAVAIETRQLIAAQKALLESLIRLMADAIDAKSPYTGGHCERVPHLAIQLVDRLAQESEGRYAGFTLNEDQRYAFQLAALLHDCGKVTSPEHIVDKATKLEVIHNRIHEVRMRFEVLWRDAELDLLRELYATLPAARAESWRAELERRRHQLREDFAFVAQCNVGGEAMSDEAIARLRQIAMQTWQRHFDDSLGLADEESRRLAAARGGQMQQELPCTETLLADKPEHKVAWEDGHRPPVERGDPRNVLGFDMQLPQVRQNMGELHNLTVRRGTLTEEDRFAINNHIVQTLVMLKSLPWPDSLKSVPDTAANHHEKMDGTGYPRRLRASGLPLQDRVMALADVFEALTAADRPYKPAKTLSESLRIMARMCREQHLDTELFRYFLHSGLWRTYADELLRPGQRDAVDIAAIEDLLEDRPQTA</sequence>
<protein>
    <submittedName>
        <fullName evidence="3">HD domain-containing phosphohydrolase</fullName>
    </submittedName>
</protein>
<dbReference type="Gene3D" id="1.10.3210.10">
    <property type="entry name" value="Hypothetical protein af1432"/>
    <property type="match status" value="2"/>
</dbReference>
<name>A0AAE4G4I0_9BURK</name>
<dbReference type="InterPro" id="IPR037522">
    <property type="entry name" value="HD_GYP_dom"/>
</dbReference>
<dbReference type="CDD" id="cd00077">
    <property type="entry name" value="HDc"/>
    <property type="match status" value="2"/>
</dbReference>
<feature type="transmembrane region" description="Helical" evidence="1">
    <location>
        <begin position="359"/>
        <end position="378"/>
    </location>
</feature>
<dbReference type="CDD" id="cd18773">
    <property type="entry name" value="PDC1_HK_sensor"/>
    <property type="match status" value="1"/>
</dbReference>
<dbReference type="PANTHER" id="PTHR43155:SF2">
    <property type="entry name" value="CYCLIC DI-GMP PHOSPHODIESTERASE PA4108"/>
    <property type="match status" value="1"/>
</dbReference>
<gene>
    <name evidence="3" type="ORF">RJN63_02390</name>
</gene>
<dbReference type="PANTHER" id="PTHR43155">
    <property type="entry name" value="CYCLIC DI-GMP PHOSPHODIESTERASE PA4108-RELATED"/>
    <property type="match status" value="1"/>
</dbReference>
<evidence type="ECO:0000313" key="3">
    <source>
        <dbReference type="EMBL" id="MDT0335664.1"/>
    </source>
</evidence>
<dbReference type="Gene3D" id="3.30.450.40">
    <property type="match status" value="1"/>
</dbReference>
<feature type="transmembrane region" description="Helical" evidence="1">
    <location>
        <begin position="25"/>
        <end position="50"/>
    </location>
</feature>
<comment type="caution">
    <text evidence="3">The sequence shown here is derived from an EMBL/GenBank/DDBJ whole genome shotgun (WGS) entry which is preliminary data.</text>
</comment>
<dbReference type="SMART" id="SM00471">
    <property type="entry name" value="HDc"/>
    <property type="match status" value="1"/>
</dbReference>
<accession>A0AAE4G4I0</accession>
<dbReference type="Pfam" id="PF13487">
    <property type="entry name" value="HD_5"/>
    <property type="match status" value="1"/>
</dbReference>
<keyword evidence="1" id="KW-1133">Transmembrane helix</keyword>
<dbReference type="InterPro" id="IPR029016">
    <property type="entry name" value="GAF-like_dom_sf"/>
</dbReference>
<dbReference type="Gene3D" id="3.30.450.20">
    <property type="entry name" value="PAS domain"/>
    <property type="match status" value="1"/>
</dbReference>
<evidence type="ECO:0000256" key="1">
    <source>
        <dbReference type="SAM" id="Phobius"/>
    </source>
</evidence>
<dbReference type="GO" id="GO:0008081">
    <property type="term" value="F:phosphoric diester hydrolase activity"/>
    <property type="evidence" value="ECO:0007669"/>
    <property type="project" value="UniProtKB-ARBA"/>
</dbReference>
<organism evidence="3">
    <name type="scientific">Herbaspirillum huttiense subsp. nephrolepidis</name>
    <dbReference type="NCBI Taxonomy" id="3075126"/>
    <lineage>
        <taxon>Bacteria</taxon>
        <taxon>Pseudomonadati</taxon>
        <taxon>Pseudomonadota</taxon>
        <taxon>Betaproteobacteria</taxon>
        <taxon>Burkholderiales</taxon>
        <taxon>Oxalobacteraceae</taxon>
        <taxon>Herbaspirillum</taxon>
    </lineage>
</organism>
<keyword evidence="1" id="KW-0812">Transmembrane</keyword>
<feature type="domain" description="HD-GYP" evidence="2">
    <location>
        <begin position="752"/>
        <end position="958"/>
    </location>
</feature>
<dbReference type="PROSITE" id="PS51832">
    <property type="entry name" value="HD_GYP"/>
    <property type="match status" value="1"/>
</dbReference>
<dbReference type="SUPFAM" id="SSF109604">
    <property type="entry name" value="HD-domain/PDEase-like"/>
    <property type="match status" value="2"/>
</dbReference>
<reference evidence="3" key="1">
    <citation type="submission" date="2023-02" db="EMBL/GenBank/DDBJ databases">
        <title>Description of Herbaspirillum huttiense subsp. nephrolepsisexaltata and Herbaspirillum huttiense subsp. lycopersicon.</title>
        <authorList>
            <person name="Poudel M."/>
            <person name="Sharma A."/>
            <person name="Goss E."/>
            <person name="Tapia J.H."/>
            <person name="Harmon C.M."/>
            <person name="Jones J.B."/>
        </authorList>
    </citation>
    <scope>NUCLEOTIDE SEQUENCE</scope>
    <source>
        <strain evidence="3">NC40101</strain>
    </source>
</reference>
<dbReference type="AlphaFoldDB" id="A0AAE4G4I0"/>
<dbReference type="RefSeq" id="WP_310837040.1">
    <property type="nucleotide sequence ID" value="NZ_JAVLSM010000005.1"/>
</dbReference>
<proteinExistence type="predicted"/>
<keyword evidence="1" id="KW-0472">Membrane</keyword>
<dbReference type="Gene3D" id="6.10.340.10">
    <property type="match status" value="1"/>
</dbReference>
<dbReference type="InterPro" id="IPR003607">
    <property type="entry name" value="HD/PDEase_dom"/>
</dbReference>
<evidence type="ECO:0000259" key="2">
    <source>
        <dbReference type="PROSITE" id="PS51832"/>
    </source>
</evidence>
<dbReference type="EMBL" id="JAVRAA010000001">
    <property type="protein sequence ID" value="MDT0335664.1"/>
    <property type="molecule type" value="Genomic_DNA"/>
</dbReference>
<dbReference type="SUPFAM" id="SSF55781">
    <property type="entry name" value="GAF domain-like"/>
    <property type="match status" value="1"/>
</dbReference>